<evidence type="ECO:0000256" key="1">
    <source>
        <dbReference type="ARBA" id="ARBA00022801"/>
    </source>
</evidence>
<dbReference type="SUPFAM" id="SSF50630">
    <property type="entry name" value="Acid proteases"/>
    <property type="match status" value="1"/>
</dbReference>
<dbReference type="PANTHER" id="PTHR33194:SF4">
    <property type="entry name" value="CCHC-TYPE DOMAIN-CONTAINING PROTEIN"/>
    <property type="match status" value="1"/>
</dbReference>
<evidence type="ECO:0000259" key="4">
    <source>
        <dbReference type="PROSITE" id="PS50158"/>
    </source>
</evidence>
<dbReference type="InterPro" id="IPR018061">
    <property type="entry name" value="Retropepsins"/>
</dbReference>
<feature type="compositionally biased region" description="Pro residues" evidence="3">
    <location>
        <begin position="149"/>
        <end position="158"/>
    </location>
</feature>
<sequence length="797" mass="90501">MDISTLSFDHHRLSEAELVYELTVRGEKLLGNEKVVVLRGIFKGVKDKDTISETKFKKSEYIDTELATIKEVINKLDEDIQTLPNEQIDIRTLETKLTHYVNRLNRVQLGSDEQNTNKKDLLETLDHTLGTYITHKTSNKSLKSAPPSTFTPPVPPSPPPLLLPTTSFTSAHLTQSLPTTPSKSAHLTQLLPPPLIPTTPSKLAHLTQSLLPSHNHRTDPDVDTRRNRVYTTPNIGIQTPKIVPPTFEGKGANVDDFIEEYNLATDLNNWDGEQKIRFLPYYLKGPARVLFQNEKHNIHSWSAVENLLRANYHMVGHTEALEYEMYNKGQELNESVGEFIQNKIKLIDKVNPQMSEGGKAKLILLGLLPDLAARVASMPGNQTLAGLKENIRITEFANYVTDRSIRRVRDSSLAQGSNLMCNTMRTREDEILTRLEKIELGLSRQAVPNHVNHVINKTLPSNNFSYSTGIHQRPNNAQGRSGDGRPICFNCNRIGHVGKHCRERQQHQRRAPPAKVARKRPRGKREGYLRTTKLRTPLRHQRKTRTQHGPSQYCLIGITPKGLTTVKVRLNKRDHWAIVDSGSSISIINQSLIDPSYIKPTTIYGVIAANGERIRVIGTINLRFTLGNNRQYLKQEFFVIKDFAPGIVLGTDFLKFYRASINYNVNKIECWYYQRKVTAMISTQDNKLLNCNYINEWHCVKDYNYVNDYKPEIKFKIADSLNQVQRSELLSLLHEFIDIFAGPGEIPTGNFRMKPATIDLTDDVPVSRPPYRNAHKERPIIETEVNKMAKAGVISSS</sequence>
<dbReference type="SUPFAM" id="SSF57756">
    <property type="entry name" value="Retrovirus zinc finger-like domains"/>
    <property type="match status" value="1"/>
</dbReference>
<feature type="region of interest" description="Disordered" evidence="3">
    <location>
        <begin position="500"/>
        <end position="524"/>
    </location>
</feature>
<protein>
    <recommendedName>
        <fullName evidence="4">CCHC-type domain-containing protein</fullName>
    </recommendedName>
</protein>
<dbReference type="GO" id="GO:0008270">
    <property type="term" value="F:zinc ion binding"/>
    <property type="evidence" value="ECO:0007669"/>
    <property type="project" value="UniProtKB-KW"/>
</dbReference>
<dbReference type="PROSITE" id="PS50158">
    <property type="entry name" value="ZF_CCHC"/>
    <property type="match status" value="1"/>
</dbReference>
<keyword evidence="2" id="KW-0479">Metal-binding</keyword>
<dbReference type="CDD" id="cd00303">
    <property type="entry name" value="retropepsin_like"/>
    <property type="match status" value="1"/>
</dbReference>
<dbReference type="EMBL" id="HBUF01339274">
    <property type="protein sequence ID" value="CAG6700185.1"/>
    <property type="molecule type" value="Transcribed_RNA"/>
</dbReference>
<dbReference type="AlphaFoldDB" id="A0A8D8U8V0"/>
<evidence type="ECO:0000313" key="5">
    <source>
        <dbReference type="EMBL" id="CAG6700185.1"/>
    </source>
</evidence>
<dbReference type="Pfam" id="PF00077">
    <property type="entry name" value="RVP"/>
    <property type="match status" value="1"/>
</dbReference>
<evidence type="ECO:0000256" key="2">
    <source>
        <dbReference type="PROSITE-ProRule" id="PRU00047"/>
    </source>
</evidence>
<organism evidence="5">
    <name type="scientific">Cacopsylla melanoneura</name>
    <dbReference type="NCBI Taxonomy" id="428564"/>
    <lineage>
        <taxon>Eukaryota</taxon>
        <taxon>Metazoa</taxon>
        <taxon>Ecdysozoa</taxon>
        <taxon>Arthropoda</taxon>
        <taxon>Hexapoda</taxon>
        <taxon>Insecta</taxon>
        <taxon>Pterygota</taxon>
        <taxon>Neoptera</taxon>
        <taxon>Paraneoptera</taxon>
        <taxon>Hemiptera</taxon>
        <taxon>Sternorrhyncha</taxon>
        <taxon>Psylloidea</taxon>
        <taxon>Psyllidae</taxon>
        <taxon>Psyllinae</taxon>
        <taxon>Cacopsylla</taxon>
    </lineage>
</organism>
<keyword evidence="2" id="KW-0862">Zinc</keyword>
<dbReference type="GO" id="GO:0003676">
    <property type="term" value="F:nucleic acid binding"/>
    <property type="evidence" value="ECO:0007669"/>
    <property type="project" value="InterPro"/>
</dbReference>
<keyword evidence="1" id="KW-0378">Hydrolase</keyword>
<accession>A0A8D8U8V0</accession>
<feature type="compositionally biased region" description="Basic residues" evidence="3">
    <location>
        <begin position="500"/>
        <end position="523"/>
    </location>
</feature>
<dbReference type="InterPro" id="IPR001969">
    <property type="entry name" value="Aspartic_peptidase_AS"/>
</dbReference>
<dbReference type="InterPro" id="IPR036875">
    <property type="entry name" value="Znf_CCHC_sf"/>
</dbReference>
<dbReference type="InterPro" id="IPR021109">
    <property type="entry name" value="Peptidase_aspartic_dom_sf"/>
</dbReference>
<dbReference type="Gene3D" id="2.40.70.10">
    <property type="entry name" value="Acid Proteases"/>
    <property type="match status" value="1"/>
</dbReference>
<dbReference type="PROSITE" id="PS00141">
    <property type="entry name" value="ASP_PROTEASE"/>
    <property type="match status" value="1"/>
</dbReference>
<name>A0A8D8U8V0_9HEMI</name>
<feature type="domain" description="CCHC-type" evidence="4">
    <location>
        <begin position="488"/>
        <end position="503"/>
    </location>
</feature>
<keyword evidence="2" id="KW-0863">Zinc-finger</keyword>
<dbReference type="PANTHER" id="PTHR33194">
    <property type="entry name" value="ZINC KNUCKLE DOMAINCONTAINING PROTEIN"/>
    <property type="match status" value="1"/>
</dbReference>
<dbReference type="InterPro" id="IPR001878">
    <property type="entry name" value="Znf_CCHC"/>
</dbReference>
<reference evidence="5" key="1">
    <citation type="submission" date="2021-05" db="EMBL/GenBank/DDBJ databases">
        <authorList>
            <person name="Alioto T."/>
            <person name="Alioto T."/>
            <person name="Gomez Garrido J."/>
        </authorList>
    </citation>
    <scope>NUCLEOTIDE SEQUENCE</scope>
</reference>
<dbReference type="GO" id="GO:0004190">
    <property type="term" value="F:aspartic-type endopeptidase activity"/>
    <property type="evidence" value="ECO:0007669"/>
    <property type="project" value="InterPro"/>
</dbReference>
<proteinExistence type="predicted"/>
<feature type="region of interest" description="Disordered" evidence="3">
    <location>
        <begin position="138"/>
        <end position="158"/>
    </location>
</feature>
<dbReference type="GO" id="GO:0006508">
    <property type="term" value="P:proteolysis"/>
    <property type="evidence" value="ECO:0007669"/>
    <property type="project" value="InterPro"/>
</dbReference>
<evidence type="ECO:0000256" key="3">
    <source>
        <dbReference type="SAM" id="MobiDB-lite"/>
    </source>
</evidence>